<dbReference type="AlphaFoldDB" id="A0A016VNY0"/>
<keyword evidence="2" id="KW-1185">Reference proteome</keyword>
<accession>A0A016VNY0</accession>
<name>A0A016VNY0_9BILA</name>
<dbReference type="Proteomes" id="UP000024635">
    <property type="component" value="Unassembled WGS sequence"/>
</dbReference>
<evidence type="ECO:0000313" key="2">
    <source>
        <dbReference type="Proteomes" id="UP000024635"/>
    </source>
</evidence>
<organism evidence="1 2">
    <name type="scientific">Ancylostoma ceylanicum</name>
    <dbReference type="NCBI Taxonomy" id="53326"/>
    <lineage>
        <taxon>Eukaryota</taxon>
        <taxon>Metazoa</taxon>
        <taxon>Ecdysozoa</taxon>
        <taxon>Nematoda</taxon>
        <taxon>Chromadorea</taxon>
        <taxon>Rhabditida</taxon>
        <taxon>Rhabditina</taxon>
        <taxon>Rhabditomorpha</taxon>
        <taxon>Strongyloidea</taxon>
        <taxon>Ancylostomatidae</taxon>
        <taxon>Ancylostomatinae</taxon>
        <taxon>Ancylostoma</taxon>
    </lineage>
</organism>
<gene>
    <name evidence="1" type="primary">Acey_s0006.g2780</name>
    <name evidence="1" type="ORF">Y032_0006g2780</name>
</gene>
<comment type="caution">
    <text evidence="1">The sequence shown here is derived from an EMBL/GenBank/DDBJ whole genome shotgun (WGS) entry which is preliminary data.</text>
</comment>
<evidence type="ECO:0000313" key="1">
    <source>
        <dbReference type="EMBL" id="EYC29090.1"/>
    </source>
</evidence>
<sequence length="151" mass="16796">MIPDGSTIGETIFDFEVSGKGCLKQRWIEVMNADLEHFSNQPGESGKREMSMIYTNAQGEAMGNKNVLFVEVTVPNKYSYHPNELEAVKKSAWTILSDSAVQATSTHSRQDFGVLVKKSFFPPCTTDLDTVVDRKKFQTRKTSANQGEIGP</sequence>
<dbReference type="EMBL" id="JARK01001342">
    <property type="protein sequence ID" value="EYC29090.1"/>
    <property type="molecule type" value="Genomic_DNA"/>
</dbReference>
<protein>
    <submittedName>
        <fullName evidence="1">Uncharacterized protein</fullName>
    </submittedName>
</protein>
<proteinExistence type="predicted"/>
<reference evidence="2" key="1">
    <citation type="journal article" date="2015" name="Nat. Genet.">
        <title>The genome and transcriptome of the zoonotic hookworm Ancylostoma ceylanicum identify infection-specific gene families.</title>
        <authorList>
            <person name="Schwarz E.M."/>
            <person name="Hu Y."/>
            <person name="Antoshechkin I."/>
            <person name="Miller M.M."/>
            <person name="Sternberg P.W."/>
            <person name="Aroian R.V."/>
        </authorList>
    </citation>
    <scope>NUCLEOTIDE SEQUENCE</scope>
    <source>
        <strain evidence="2">HY135</strain>
    </source>
</reference>